<evidence type="ECO:0000313" key="3">
    <source>
        <dbReference type="EMBL" id="CEO96506.1"/>
    </source>
</evidence>
<reference evidence="4 6" key="2">
    <citation type="submission" date="2018-03" db="EMBL/GenBank/DDBJ databases">
        <authorList>
            <person name="Fogelqvist J."/>
        </authorList>
    </citation>
    <scope>NUCLEOTIDE SEQUENCE [LARGE SCALE GENOMIC DNA]</scope>
</reference>
<dbReference type="InterPro" id="IPR003124">
    <property type="entry name" value="WH2_dom"/>
</dbReference>
<evidence type="ECO:0000256" key="1">
    <source>
        <dbReference type="SAM" id="MobiDB-lite"/>
    </source>
</evidence>
<feature type="compositionally biased region" description="Pro residues" evidence="1">
    <location>
        <begin position="287"/>
        <end position="300"/>
    </location>
</feature>
<feature type="domain" description="WH2" evidence="2">
    <location>
        <begin position="390"/>
        <end position="409"/>
    </location>
</feature>
<dbReference type="Gene3D" id="6.10.280.150">
    <property type="match status" value="2"/>
</dbReference>
<dbReference type="Proteomes" id="UP000290189">
    <property type="component" value="Unassembled WGS sequence"/>
</dbReference>
<protein>
    <recommendedName>
        <fullName evidence="2">WH2 domain-containing protein</fullName>
    </recommendedName>
</protein>
<gene>
    <name evidence="3" type="ORF">PBRA_005115</name>
    <name evidence="4" type="ORF">PLBR_LOCUS1780</name>
</gene>
<evidence type="ECO:0000313" key="6">
    <source>
        <dbReference type="Proteomes" id="UP000290189"/>
    </source>
</evidence>
<feature type="compositionally biased region" description="Acidic residues" evidence="1">
    <location>
        <begin position="441"/>
        <end position="457"/>
    </location>
</feature>
<proteinExistence type="predicted"/>
<dbReference type="GO" id="GO:0003779">
    <property type="term" value="F:actin binding"/>
    <property type="evidence" value="ECO:0007669"/>
    <property type="project" value="InterPro"/>
</dbReference>
<keyword evidence="5" id="KW-1185">Reference proteome</keyword>
<feature type="domain" description="WH2" evidence="2">
    <location>
        <begin position="358"/>
        <end position="375"/>
    </location>
</feature>
<dbReference type="STRING" id="37360.A0A0G4IMR9"/>
<feature type="region of interest" description="Disordered" evidence="1">
    <location>
        <begin position="179"/>
        <end position="202"/>
    </location>
</feature>
<keyword evidence="4" id="KW-0496">Mitochondrion</keyword>
<sequence length="457" mass="49594">MPIDERVVGEPAYVDLVGPAVKCLPDNCVLQAGAVQSIVALIGQFGTLTARAHDMFESLLTDSSAMLDRLAQLSTKVAALQSKLDSTSDTDLARLKLLTNSESDLAGRPGLNFMFMPDSLPSALRTRLEQRASPMPAFSALDEYDEPQHNCAAKYSHPTFFIEQWVISERQRQKQLEEQRLKKREERRARRKLDRTRQTDGTGRIAVTAVKKKQYNVHGQEFAGTDVAVAQAERLPAPSPIATKTQPEVPFVDMDSRSSRHSLASEEAGTVEEDMSRRSSAMQAVSQPPPIPPPLPPPLPTTVSSQMPPPPPLPPPLPAFDRQASVGSDRGQEPEPMPSGSYDHVAPPTPPPPPQADPRAALLAGIQRGTVLKSVGSVPSTPPPPPQVSDRDNLLAQIRQGGGKVLKATPKPAKATPKSDDAYSEIKALLDRRQFLAPVDSDGDDADDGYDSDDWKE</sequence>
<name>A0A0G4IMR9_PLABS</name>
<feature type="compositionally biased region" description="Basic and acidic residues" evidence="1">
    <location>
        <begin position="179"/>
        <end position="188"/>
    </location>
</feature>
<dbReference type="AlphaFoldDB" id="A0A0G4IMR9"/>
<feature type="region of interest" description="Disordered" evidence="1">
    <location>
        <begin position="240"/>
        <end position="359"/>
    </location>
</feature>
<reference evidence="3 5" key="1">
    <citation type="submission" date="2015-02" db="EMBL/GenBank/DDBJ databases">
        <authorList>
            <person name="Chooi Y.-H."/>
        </authorList>
    </citation>
    <scope>NUCLEOTIDE SEQUENCE [LARGE SCALE GENOMIC DNA]</scope>
    <source>
        <strain evidence="3">E3</strain>
    </source>
</reference>
<evidence type="ECO:0000313" key="4">
    <source>
        <dbReference type="EMBL" id="SPQ94565.1"/>
    </source>
</evidence>
<organism evidence="3 5">
    <name type="scientific">Plasmodiophora brassicae</name>
    <name type="common">Clubroot disease agent</name>
    <dbReference type="NCBI Taxonomy" id="37360"/>
    <lineage>
        <taxon>Eukaryota</taxon>
        <taxon>Sar</taxon>
        <taxon>Rhizaria</taxon>
        <taxon>Endomyxa</taxon>
        <taxon>Phytomyxea</taxon>
        <taxon>Plasmodiophorida</taxon>
        <taxon>Plasmodiophoridae</taxon>
        <taxon>Plasmodiophora</taxon>
    </lineage>
</organism>
<evidence type="ECO:0000259" key="2">
    <source>
        <dbReference type="PROSITE" id="PS51082"/>
    </source>
</evidence>
<dbReference type="Gene3D" id="1.20.5.340">
    <property type="match status" value="1"/>
</dbReference>
<dbReference type="Proteomes" id="UP000039324">
    <property type="component" value="Unassembled WGS sequence"/>
</dbReference>
<feature type="region of interest" description="Disordered" evidence="1">
    <location>
        <begin position="402"/>
        <end position="422"/>
    </location>
</feature>
<feature type="region of interest" description="Disordered" evidence="1">
    <location>
        <begin position="434"/>
        <end position="457"/>
    </location>
</feature>
<feature type="compositionally biased region" description="Pro residues" evidence="1">
    <location>
        <begin position="347"/>
        <end position="356"/>
    </location>
</feature>
<dbReference type="Pfam" id="PF02205">
    <property type="entry name" value="WH2"/>
    <property type="match status" value="2"/>
</dbReference>
<dbReference type="OrthoDB" id="1060785at2759"/>
<evidence type="ECO:0000313" key="5">
    <source>
        <dbReference type="Proteomes" id="UP000039324"/>
    </source>
</evidence>
<dbReference type="SMART" id="SM00246">
    <property type="entry name" value="WH2"/>
    <property type="match status" value="2"/>
</dbReference>
<dbReference type="PROSITE" id="PS51082">
    <property type="entry name" value="WH2"/>
    <property type="match status" value="2"/>
</dbReference>
<feature type="compositionally biased region" description="Low complexity" evidence="1">
    <location>
        <begin position="407"/>
        <end position="416"/>
    </location>
</feature>
<geneLocation type="mitochondrion" evidence="4"/>
<dbReference type="EMBL" id="OVEO01000003">
    <property type="protein sequence ID" value="SPQ94565.1"/>
    <property type="molecule type" value="Genomic_DNA"/>
</dbReference>
<accession>A0A0G4IMR9</accession>
<feature type="compositionally biased region" description="Pro residues" evidence="1">
    <location>
        <begin position="307"/>
        <end position="318"/>
    </location>
</feature>
<dbReference type="OMA" id="WGEQESN"/>
<dbReference type="EMBL" id="CDSF01000068">
    <property type="protein sequence ID" value="CEO96506.1"/>
    <property type="molecule type" value="Genomic_DNA"/>
</dbReference>